<dbReference type="AlphaFoldDB" id="A0A7K1SJ94"/>
<dbReference type="PANTHER" id="PTHR46797">
    <property type="entry name" value="HTH-TYPE TRANSCRIPTIONAL REGULATOR"/>
    <property type="match status" value="1"/>
</dbReference>
<proteinExistence type="predicted"/>
<dbReference type="InterPro" id="IPR010982">
    <property type="entry name" value="Lambda_DNA-bd_dom_sf"/>
</dbReference>
<dbReference type="SMART" id="SM00530">
    <property type="entry name" value="HTH_XRE"/>
    <property type="match status" value="1"/>
</dbReference>
<dbReference type="Proteomes" id="UP000436006">
    <property type="component" value="Unassembled WGS sequence"/>
</dbReference>
<gene>
    <name evidence="3" type="ORF">GO755_27595</name>
</gene>
<dbReference type="GO" id="GO:0003700">
    <property type="term" value="F:DNA-binding transcription factor activity"/>
    <property type="evidence" value="ECO:0007669"/>
    <property type="project" value="TreeGrafter"/>
</dbReference>
<evidence type="ECO:0000313" key="4">
    <source>
        <dbReference type="Proteomes" id="UP000436006"/>
    </source>
</evidence>
<name>A0A7K1SJ94_9BACT</name>
<accession>A0A7K1SJ94</accession>
<sequence>MGHVIGQKIKEARLKAGLTQKELSERLGISAAAVNKFERRQTPPSISTLERVAKAIGCTLVIDFN</sequence>
<organism evidence="3 4">
    <name type="scientific">Spirosoma arboris</name>
    <dbReference type="NCBI Taxonomy" id="2682092"/>
    <lineage>
        <taxon>Bacteria</taxon>
        <taxon>Pseudomonadati</taxon>
        <taxon>Bacteroidota</taxon>
        <taxon>Cytophagia</taxon>
        <taxon>Cytophagales</taxon>
        <taxon>Cytophagaceae</taxon>
        <taxon>Spirosoma</taxon>
    </lineage>
</organism>
<dbReference type="GO" id="GO:0005829">
    <property type="term" value="C:cytosol"/>
    <property type="evidence" value="ECO:0007669"/>
    <property type="project" value="TreeGrafter"/>
</dbReference>
<comment type="caution">
    <text evidence="3">The sequence shown here is derived from an EMBL/GenBank/DDBJ whole genome shotgun (WGS) entry which is preliminary data.</text>
</comment>
<protein>
    <submittedName>
        <fullName evidence="3">Helix-turn-helix domain-containing protein</fullName>
    </submittedName>
</protein>
<dbReference type="InterPro" id="IPR001387">
    <property type="entry name" value="Cro/C1-type_HTH"/>
</dbReference>
<evidence type="ECO:0000256" key="1">
    <source>
        <dbReference type="ARBA" id="ARBA00023125"/>
    </source>
</evidence>
<dbReference type="EMBL" id="WPIN01000013">
    <property type="protein sequence ID" value="MVM33833.1"/>
    <property type="molecule type" value="Genomic_DNA"/>
</dbReference>
<dbReference type="Gene3D" id="1.10.260.40">
    <property type="entry name" value="lambda repressor-like DNA-binding domains"/>
    <property type="match status" value="1"/>
</dbReference>
<dbReference type="PANTHER" id="PTHR46797:SF1">
    <property type="entry name" value="METHYLPHOSPHONATE SYNTHASE"/>
    <property type="match status" value="1"/>
</dbReference>
<evidence type="ECO:0000313" key="3">
    <source>
        <dbReference type="EMBL" id="MVM33833.1"/>
    </source>
</evidence>
<dbReference type="SUPFAM" id="SSF47413">
    <property type="entry name" value="lambda repressor-like DNA-binding domains"/>
    <property type="match status" value="1"/>
</dbReference>
<dbReference type="PROSITE" id="PS50943">
    <property type="entry name" value="HTH_CROC1"/>
    <property type="match status" value="1"/>
</dbReference>
<dbReference type="CDD" id="cd00093">
    <property type="entry name" value="HTH_XRE"/>
    <property type="match status" value="1"/>
</dbReference>
<evidence type="ECO:0000259" key="2">
    <source>
        <dbReference type="PROSITE" id="PS50943"/>
    </source>
</evidence>
<dbReference type="GO" id="GO:0003677">
    <property type="term" value="F:DNA binding"/>
    <property type="evidence" value="ECO:0007669"/>
    <property type="project" value="UniProtKB-KW"/>
</dbReference>
<reference evidence="3 4" key="1">
    <citation type="submission" date="2019-12" db="EMBL/GenBank/DDBJ databases">
        <title>Spirosoma sp. HMF4905 genome sequencing and assembly.</title>
        <authorList>
            <person name="Kang H."/>
            <person name="Cha I."/>
            <person name="Kim H."/>
            <person name="Joh K."/>
        </authorList>
    </citation>
    <scope>NUCLEOTIDE SEQUENCE [LARGE SCALE GENOMIC DNA]</scope>
    <source>
        <strain evidence="3 4">HMF4905</strain>
    </source>
</reference>
<feature type="domain" description="HTH cro/C1-type" evidence="2">
    <location>
        <begin position="9"/>
        <end position="64"/>
    </location>
</feature>
<keyword evidence="4" id="KW-1185">Reference proteome</keyword>
<keyword evidence="1" id="KW-0238">DNA-binding</keyword>
<dbReference type="InterPro" id="IPR050807">
    <property type="entry name" value="TransReg_Diox_bact_type"/>
</dbReference>
<dbReference type="RefSeq" id="WP_157588551.1">
    <property type="nucleotide sequence ID" value="NZ_WPIN01000013.1"/>
</dbReference>
<dbReference type="Pfam" id="PF01381">
    <property type="entry name" value="HTH_3"/>
    <property type="match status" value="1"/>
</dbReference>